<evidence type="ECO:0000313" key="1">
    <source>
        <dbReference type="EMBL" id="CAG8496791.1"/>
    </source>
</evidence>
<accession>A0ACA9KW20</accession>
<evidence type="ECO:0000313" key="2">
    <source>
        <dbReference type="Proteomes" id="UP000789366"/>
    </source>
</evidence>
<keyword evidence="2" id="KW-1185">Reference proteome</keyword>
<proteinExistence type="predicted"/>
<sequence length="131" mass="13878">MAQRAIPRNIIVGGPDKSFQVKIIGKKVKGTARRHNFTVPKELGPSGSFYFLKYTDSRHPSHTDFSGYFTISGTNGTIPGFNPQDLATATTAPTPTYLPIVPTPTNSIIGDANNANNGSSITSPTPLSNGS</sequence>
<name>A0ACA9KW20_9GLOM</name>
<dbReference type="EMBL" id="CAJVPW010001999">
    <property type="protein sequence ID" value="CAG8496791.1"/>
    <property type="molecule type" value="Genomic_DNA"/>
</dbReference>
<comment type="caution">
    <text evidence="1">The sequence shown here is derived from an EMBL/GenBank/DDBJ whole genome shotgun (WGS) entry which is preliminary data.</text>
</comment>
<dbReference type="Proteomes" id="UP000789366">
    <property type="component" value="Unassembled WGS sequence"/>
</dbReference>
<feature type="non-terminal residue" evidence="1">
    <location>
        <position position="131"/>
    </location>
</feature>
<reference evidence="1" key="1">
    <citation type="submission" date="2021-06" db="EMBL/GenBank/DDBJ databases">
        <authorList>
            <person name="Kallberg Y."/>
            <person name="Tangrot J."/>
            <person name="Rosling A."/>
        </authorList>
    </citation>
    <scope>NUCLEOTIDE SEQUENCE</scope>
    <source>
        <strain evidence="1">28 12/20/2015</strain>
    </source>
</reference>
<organism evidence="1 2">
    <name type="scientific">Cetraspora pellucida</name>
    <dbReference type="NCBI Taxonomy" id="1433469"/>
    <lineage>
        <taxon>Eukaryota</taxon>
        <taxon>Fungi</taxon>
        <taxon>Fungi incertae sedis</taxon>
        <taxon>Mucoromycota</taxon>
        <taxon>Glomeromycotina</taxon>
        <taxon>Glomeromycetes</taxon>
        <taxon>Diversisporales</taxon>
        <taxon>Gigasporaceae</taxon>
        <taxon>Cetraspora</taxon>
    </lineage>
</organism>
<gene>
    <name evidence="1" type="ORF">SPELUC_LOCUS2817</name>
</gene>
<protein>
    <submittedName>
        <fullName evidence="1">4058_t:CDS:1</fullName>
    </submittedName>
</protein>